<protein>
    <submittedName>
        <fullName evidence="1">TIGR02450 family Trp-rich protein</fullName>
    </submittedName>
</protein>
<sequence>MRGIPMANQINPNKLYLSKWTSTSPQQKEKHFLVTKLLRNEQEQVESVVIEALMTKKEYTIPWQHLKVSDHWLPGWK</sequence>
<dbReference type="Pfam" id="PF09493">
    <property type="entry name" value="DUF2389"/>
    <property type="match status" value="1"/>
</dbReference>
<dbReference type="InterPro" id="IPR012663">
    <property type="entry name" value="CHP02450_Tryp"/>
</dbReference>
<dbReference type="OrthoDB" id="5592973at2"/>
<gene>
    <name evidence="1" type="ORF">FJM67_13545</name>
</gene>
<dbReference type="Proteomes" id="UP000315901">
    <property type="component" value="Unassembled WGS sequence"/>
</dbReference>
<proteinExistence type="predicted"/>
<accession>A0A501WEH6</accession>
<dbReference type="NCBIfam" id="TIGR02450">
    <property type="entry name" value="TIGR02450 family Trp-rich protein"/>
    <property type="match status" value="1"/>
</dbReference>
<dbReference type="AlphaFoldDB" id="A0A501WEH6"/>
<dbReference type="EMBL" id="VFRR01000035">
    <property type="protein sequence ID" value="TPE48243.1"/>
    <property type="molecule type" value="Genomic_DNA"/>
</dbReference>
<organism evidence="1 2">
    <name type="scientific">Maribrevibacterium harenarium</name>
    <dbReference type="NCBI Taxonomy" id="2589817"/>
    <lineage>
        <taxon>Bacteria</taxon>
        <taxon>Pseudomonadati</taxon>
        <taxon>Pseudomonadota</taxon>
        <taxon>Gammaproteobacteria</taxon>
        <taxon>Oceanospirillales</taxon>
        <taxon>Oceanospirillaceae</taxon>
        <taxon>Maribrevibacterium</taxon>
    </lineage>
</organism>
<name>A0A501WEH6_9GAMM</name>
<reference evidence="1 2" key="1">
    <citation type="submission" date="2019-06" db="EMBL/GenBank/DDBJ databases">
        <title>A novel bacterium of genus Marinomonas, isolated from coastal sand.</title>
        <authorList>
            <person name="Huang H."/>
            <person name="Mo K."/>
            <person name="Hu Y."/>
        </authorList>
    </citation>
    <scope>NUCLEOTIDE SEQUENCE [LARGE SCALE GENOMIC DNA]</scope>
    <source>
        <strain evidence="1 2">HB171799</strain>
    </source>
</reference>
<evidence type="ECO:0000313" key="2">
    <source>
        <dbReference type="Proteomes" id="UP000315901"/>
    </source>
</evidence>
<keyword evidence="2" id="KW-1185">Reference proteome</keyword>
<evidence type="ECO:0000313" key="1">
    <source>
        <dbReference type="EMBL" id="TPE48243.1"/>
    </source>
</evidence>
<comment type="caution">
    <text evidence="1">The sequence shown here is derived from an EMBL/GenBank/DDBJ whole genome shotgun (WGS) entry which is preliminary data.</text>
</comment>